<dbReference type="InterPro" id="IPR024535">
    <property type="entry name" value="RHGA/B-epi-like_pectate_lyase"/>
</dbReference>
<dbReference type="InterPro" id="IPR051801">
    <property type="entry name" value="GH28_Enzymes"/>
</dbReference>
<dbReference type="SMART" id="SM00710">
    <property type="entry name" value="PbH1"/>
    <property type="match status" value="6"/>
</dbReference>
<organism evidence="7 8">
    <name type="scientific">Pontiella sulfatireligans</name>
    <dbReference type="NCBI Taxonomy" id="2750658"/>
    <lineage>
        <taxon>Bacteria</taxon>
        <taxon>Pseudomonadati</taxon>
        <taxon>Kiritimatiellota</taxon>
        <taxon>Kiritimatiellia</taxon>
        <taxon>Kiritimatiellales</taxon>
        <taxon>Pontiellaceae</taxon>
        <taxon>Pontiella</taxon>
    </lineage>
</organism>
<proteinExistence type="inferred from homology"/>
<dbReference type="GO" id="GO:0004650">
    <property type="term" value="F:polygalacturonase activity"/>
    <property type="evidence" value="ECO:0007669"/>
    <property type="project" value="InterPro"/>
</dbReference>
<dbReference type="GO" id="GO:0005975">
    <property type="term" value="P:carbohydrate metabolic process"/>
    <property type="evidence" value="ECO:0007669"/>
    <property type="project" value="InterPro"/>
</dbReference>
<evidence type="ECO:0000256" key="1">
    <source>
        <dbReference type="ARBA" id="ARBA00008834"/>
    </source>
</evidence>
<dbReference type="EMBL" id="CAAHFH010000001">
    <property type="protein sequence ID" value="VGO18675.1"/>
    <property type="molecule type" value="Genomic_DNA"/>
</dbReference>
<dbReference type="Proteomes" id="UP000346198">
    <property type="component" value="Unassembled WGS sequence"/>
</dbReference>
<evidence type="ECO:0000313" key="8">
    <source>
        <dbReference type="Proteomes" id="UP000346198"/>
    </source>
</evidence>
<keyword evidence="5" id="KW-0732">Signal</keyword>
<gene>
    <name evidence="7" type="primary">pehX</name>
    <name evidence="7" type="ORF">SCARR_00728</name>
</gene>
<protein>
    <submittedName>
        <fullName evidence="7">Exo-poly-alpha-D-galacturonosidase</fullName>
    </submittedName>
</protein>
<feature type="chain" id="PRO_5025572703" evidence="5">
    <location>
        <begin position="23"/>
        <end position="533"/>
    </location>
</feature>
<evidence type="ECO:0000313" key="7">
    <source>
        <dbReference type="EMBL" id="VGO18675.1"/>
    </source>
</evidence>
<evidence type="ECO:0000256" key="3">
    <source>
        <dbReference type="ARBA" id="ARBA00023295"/>
    </source>
</evidence>
<comment type="similarity">
    <text evidence="1 4">Belongs to the glycosyl hydrolase 28 family.</text>
</comment>
<dbReference type="AlphaFoldDB" id="A0A6C2UEU5"/>
<reference evidence="7 8" key="1">
    <citation type="submission" date="2019-04" db="EMBL/GenBank/DDBJ databases">
        <authorList>
            <person name="Van Vliet M D."/>
        </authorList>
    </citation>
    <scope>NUCLEOTIDE SEQUENCE [LARGE SCALE GENOMIC DNA]</scope>
    <source>
        <strain evidence="7 8">F21</strain>
    </source>
</reference>
<dbReference type="SUPFAM" id="SSF51126">
    <property type="entry name" value="Pectin lyase-like"/>
    <property type="match status" value="1"/>
</dbReference>
<evidence type="ECO:0000259" key="6">
    <source>
        <dbReference type="Pfam" id="PF12708"/>
    </source>
</evidence>
<dbReference type="InterPro" id="IPR006626">
    <property type="entry name" value="PbH1"/>
</dbReference>
<feature type="domain" description="Rhamnogalacturonase A/B/Epimerase-like pectate lyase" evidence="6">
    <location>
        <begin position="27"/>
        <end position="85"/>
    </location>
</feature>
<evidence type="ECO:0000256" key="5">
    <source>
        <dbReference type="SAM" id="SignalP"/>
    </source>
</evidence>
<dbReference type="Pfam" id="PF12708">
    <property type="entry name" value="Pect-lyase_RHGA_epim"/>
    <property type="match status" value="1"/>
</dbReference>
<evidence type="ECO:0000256" key="4">
    <source>
        <dbReference type="RuleBase" id="RU361169"/>
    </source>
</evidence>
<sequence>MNRSGFIGVAFAWVVTAVSGMAQPLDVLDFGAKGNGKTLDTVAIQTAIDACSKQGGGTVYFAPGHSFLTGTFEIKSNVALHLDGNARIIGGDHLKDYRDDVGGCPYGEGLDRALVYANGAENIALIGSGTIDGGNRGVKNKPSECAKLLDEKGEKTRHRPMAIRLKNCKRVRMRDLLFTNSRSWFTHLQFCSDVVISGITIDNPYQDGFNIESCQDVRISDCSLDCYDDGFALTTSHLDKPIRNFTVNNCTVKSHWAGIRFGPLSKGNFENVLFNNLVLHDCEGGGIKIDPCEGGTVRNCLFNNIRMERVRGPICIQSARWPDIGAGGWNDKGRELMPASPIHDLRFSNMIIEAVGRPSTNPNHNPLIWIHGHPEAIVKNIYLENIQLTSPGGGTAEQAARRDLRDVDDIKWDEAGYWYTNKSAFGVPPSYGLYARHVEGLVLNNVRFLTEKADARPALFLNECSDCNMNGVRAEISPEASSLAVAKDCVRVAFDWVGSEGEVEVLLQQENTEFVSVVNPASFSGHLKDTISK</sequence>
<keyword evidence="8" id="KW-1185">Reference proteome</keyword>
<dbReference type="InterPro" id="IPR012334">
    <property type="entry name" value="Pectin_lyas_fold"/>
</dbReference>
<accession>A0A6C2UEU5</accession>
<dbReference type="PANTHER" id="PTHR31339">
    <property type="entry name" value="PECTIN LYASE-RELATED"/>
    <property type="match status" value="1"/>
</dbReference>
<dbReference type="InterPro" id="IPR011050">
    <property type="entry name" value="Pectin_lyase_fold/virulence"/>
</dbReference>
<keyword evidence="3 4" id="KW-0326">Glycosidase</keyword>
<dbReference type="RefSeq" id="WP_168432968.1">
    <property type="nucleotide sequence ID" value="NZ_CAAHFH010000001.1"/>
</dbReference>
<dbReference type="PANTHER" id="PTHR31339:SF9">
    <property type="entry name" value="PLASMIN AND FIBRONECTIN-BINDING PROTEIN A"/>
    <property type="match status" value="1"/>
</dbReference>
<dbReference type="InterPro" id="IPR000743">
    <property type="entry name" value="Glyco_hydro_28"/>
</dbReference>
<dbReference type="Gene3D" id="2.160.20.10">
    <property type="entry name" value="Single-stranded right-handed beta-helix, Pectin lyase-like"/>
    <property type="match status" value="1"/>
</dbReference>
<keyword evidence="2 4" id="KW-0378">Hydrolase</keyword>
<feature type="signal peptide" evidence="5">
    <location>
        <begin position="1"/>
        <end position="22"/>
    </location>
</feature>
<evidence type="ECO:0000256" key="2">
    <source>
        <dbReference type="ARBA" id="ARBA00022801"/>
    </source>
</evidence>
<name>A0A6C2UEU5_9BACT</name>
<dbReference type="Pfam" id="PF00295">
    <property type="entry name" value="Glyco_hydro_28"/>
    <property type="match status" value="1"/>
</dbReference>